<keyword evidence="1" id="KW-0812">Transmembrane</keyword>
<dbReference type="InterPro" id="IPR050879">
    <property type="entry name" value="Acyltransferase_3"/>
</dbReference>
<comment type="caution">
    <text evidence="4">The sequence shown here is derived from an EMBL/GenBank/DDBJ whole genome shotgun (WGS) entry which is preliminary data.</text>
</comment>
<dbReference type="Proteomes" id="UP001432027">
    <property type="component" value="Unassembled WGS sequence"/>
</dbReference>
<evidence type="ECO:0000313" key="4">
    <source>
        <dbReference type="EMBL" id="GMS92882.1"/>
    </source>
</evidence>
<dbReference type="InterPro" id="IPR043968">
    <property type="entry name" value="SGNH"/>
</dbReference>
<keyword evidence="5" id="KW-1185">Reference proteome</keyword>
<dbReference type="GO" id="GO:0016020">
    <property type="term" value="C:membrane"/>
    <property type="evidence" value="ECO:0007669"/>
    <property type="project" value="TreeGrafter"/>
</dbReference>
<gene>
    <name evidence="4" type="ORF">PENTCL1PPCAC_15057</name>
</gene>
<dbReference type="Pfam" id="PF01757">
    <property type="entry name" value="Acyl_transf_3"/>
    <property type="match status" value="1"/>
</dbReference>
<dbReference type="EMBL" id="BTSX01000004">
    <property type="protein sequence ID" value="GMS92882.1"/>
    <property type="molecule type" value="Genomic_DNA"/>
</dbReference>
<feature type="domain" description="SGNH" evidence="3">
    <location>
        <begin position="359"/>
        <end position="548"/>
    </location>
</feature>
<dbReference type="Pfam" id="PF19040">
    <property type="entry name" value="SGNH"/>
    <property type="match status" value="1"/>
</dbReference>
<protein>
    <recommendedName>
        <fullName evidence="6">Acyltransferase</fullName>
    </recommendedName>
</protein>
<evidence type="ECO:0008006" key="6">
    <source>
        <dbReference type="Google" id="ProtNLM"/>
    </source>
</evidence>
<feature type="transmembrane region" description="Helical" evidence="1">
    <location>
        <begin position="33"/>
        <end position="56"/>
    </location>
</feature>
<evidence type="ECO:0000313" key="5">
    <source>
        <dbReference type="Proteomes" id="UP001432027"/>
    </source>
</evidence>
<sequence length="560" mass="63062">WSLGVEIQYYLIVPFIIVAQRKLSLKYKTFKCIPLLLIASLMSQLFSSPLAAFNLLPARVWQFLAGGLAQEMSPSMNGLPNGSSVMYEKIRTDEDEPQDDAENCEVDTGKIKPPTKISNFRTADLLSICIIALVMSPWAVLPAPALRIIAVLMTSRLLILGCKQNQQGILLTSSPLVYLGDISYVVYLAHWPTIILWKSVSDSTSLSIFGIFNCLFITFKIAIVAHHTIEQYFIRSKVKTAAVVVSVLYGFLAIGLLLNVPLLVNTNLQSRASSVDIAAAIEWNERVSHNDYRKHRPFKECVDDPEGQKMRGGYTGKGDRFECIWKPNNSTGSIKILIVGNSVSHLAISIIKPVIEGNFPQVELVRLYSMPACRPTEVVQNVCPPYHKALPKQVKAMQPDITMIMYDNTVKLNKPVVNIATDGATKEFVKFLTPIVNNSRFVILDEFYPKPEHTPKGMAISLQMRLMKNQPADDLKGTIEAFQKQYANFYTRLDRINFPNLIKHNTSAAMCAEEKDFCWWYNRKNMHSYFTDNTHLTDDGLELLRDSYTNVLGSVLEHLD</sequence>
<feature type="transmembrane region" description="Helical" evidence="1">
    <location>
        <begin position="169"/>
        <end position="188"/>
    </location>
</feature>
<dbReference type="PANTHER" id="PTHR23028">
    <property type="entry name" value="ACETYLTRANSFERASE"/>
    <property type="match status" value="1"/>
</dbReference>
<reference evidence="4" key="1">
    <citation type="submission" date="2023-10" db="EMBL/GenBank/DDBJ databases">
        <title>Genome assembly of Pristionchus species.</title>
        <authorList>
            <person name="Yoshida K."/>
            <person name="Sommer R.J."/>
        </authorList>
    </citation>
    <scope>NUCLEOTIDE SEQUENCE</scope>
    <source>
        <strain evidence="4">RS0144</strain>
    </source>
</reference>
<feature type="non-terminal residue" evidence="4">
    <location>
        <position position="560"/>
    </location>
</feature>
<evidence type="ECO:0000259" key="3">
    <source>
        <dbReference type="Pfam" id="PF19040"/>
    </source>
</evidence>
<dbReference type="GO" id="GO:0016747">
    <property type="term" value="F:acyltransferase activity, transferring groups other than amino-acyl groups"/>
    <property type="evidence" value="ECO:0007669"/>
    <property type="project" value="InterPro"/>
</dbReference>
<proteinExistence type="predicted"/>
<accession>A0AAV5TEG9</accession>
<feature type="transmembrane region" description="Helical" evidence="1">
    <location>
        <begin position="241"/>
        <end position="264"/>
    </location>
</feature>
<keyword evidence="1" id="KW-1133">Transmembrane helix</keyword>
<evidence type="ECO:0000256" key="1">
    <source>
        <dbReference type="SAM" id="Phobius"/>
    </source>
</evidence>
<organism evidence="4 5">
    <name type="scientific">Pristionchus entomophagus</name>
    <dbReference type="NCBI Taxonomy" id="358040"/>
    <lineage>
        <taxon>Eukaryota</taxon>
        <taxon>Metazoa</taxon>
        <taxon>Ecdysozoa</taxon>
        <taxon>Nematoda</taxon>
        <taxon>Chromadorea</taxon>
        <taxon>Rhabditida</taxon>
        <taxon>Rhabditina</taxon>
        <taxon>Diplogasteromorpha</taxon>
        <taxon>Diplogasteroidea</taxon>
        <taxon>Neodiplogasteridae</taxon>
        <taxon>Pristionchus</taxon>
    </lineage>
</organism>
<feature type="transmembrane region" description="Helical" evidence="1">
    <location>
        <begin position="145"/>
        <end position="162"/>
    </location>
</feature>
<name>A0AAV5TEG9_9BILA</name>
<keyword evidence="1" id="KW-0472">Membrane</keyword>
<feature type="domain" description="Acyltransferase 3" evidence="2">
    <location>
        <begin position="1"/>
        <end position="224"/>
    </location>
</feature>
<feature type="transmembrane region" description="Helical" evidence="1">
    <location>
        <begin position="208"/>
        <end position="229"/>
    </location>
</feature>
<dbReference type="AlphaFoldDB" id="A0AAV5TEG9"/>
<dbReference type="PANTHER" id="PTHR23028:SF53">
    <property type="entry name" value="ACYL_TRANSF_3 DOMAIN-CONTAINING PROTEIN"/>
    <property type="match status" value="1"/>
</dbReference>
<feature type="non-terminal residue" evidence="4">
    <location>
        <position position="1"/>
    </location>
</feature>
<dbReference type="GO" id="GO:0000271">
    <property type="term" value="P:polysaccharide biosynthetic process"/>
    <property type="evidence" value="ECO:0007669"/>
    <property type="project" value="TreeGrafter"/>
</dbReference>
<dbReference type="InterPro" id="IPR002656">
    <property type="entry name" value="Acyl_transf_3_dom"/>
</dbReference>
<evidence type="ECO:0000259" key="2">
    <source>
        <dbReference type="Pfam" id="PF01757"/>
    </source>
</evidence>
<feature type="transmembrane region" description="Helical" evidence="1">
    <location>
        <begin position="120"/>
        <end position="139"/>
    </location>
</feature>